<dbReference type="InterPro" id="IPR000210">
    <property type="entry name" value="BTB/POZ_dom"/>
</dbReference>
<dbReference type="PANTHER" id="PTHR21637:SF0">
    <property type="entry name" value="AT10158P"/>
    <property type="match status" value="1"/>
</dbReference>
<feature type="region of interest" description="Disordered" evidence="3">
    <location>
        <begin position="1"/>
        <end position="94"/>
    </location>
</feature>
<keyword evidence="6" id="KW-1185">Reference proteome</keyword>
<dbReference type="GO" id="GO:0042327">
    <property type="term" value="P:positive regulation of phosphorylation"/>
    <property type="evidence" value="ECO:0007669"/>
    <property type="project" value="TreeGrafter"/>
</dbReference>
<feature type="compositionally biased region" description="Low complexity" evidence="3">
    <location>
        <begin position="10"/>
        <end position="30"/>
    </location>
</feature>
<dbReference type="Gene3D" id="3.30.710.10">
    <property type="entry name" value="Potassium Channel Kv1.1, Chain A"/>
    <property type="match status" value="1"/>
</dbReference>
<dbReference type="SUPFAM" id="SSF54695">
    <property type="entry name" value="POZ domain"/>
    <property type="match status" value="1"/>
</dbReference>
<dbReference type="InterPro" id="IPR039885">
    <property type="entry name" value="BTBD10/KCTD20_BTB/POZ"/>
</dbReference>
<protein>
    <recommendedName>
        <fullName evidence="4">BTB domain-containing protein</fullName>
    </recommendedName>
</protein>
<dbReference type="EnsemblMetazoa" id="AAEL004852-RB">
    <property type="protein sequence ID" value="AAEL004852-PB"/>
    <property type="gene ID" value="AAEL004852"/>
</dbReference>
<comment type="subcellular location">
    <subcellularLocation>
        <location evidence="1">Cytoplasm</location>
    </subcellularLocation>
</comment>
<feature type="compositionally biased region" description="Basic residues" evidence="3">
    <location>
        <begin position="62"/>
        <end position="76"/>
    </location>
</feature>
<proteinExistence type="predicted"/>
<reference evidence="5 6" key="1">
    <citation type="submission" date="2017-06" db="EMBL/GenBank/DDBJ databases">
        <title>Aedes aegypti genome working group (AGWG) sequencing and assembly.</title>
        <authorList>
            <consortium name="Aedes aegypti Genome Working Group (AGWG)"/>
            <person name="Matthews B.J."/>
        </authorList>
    </citation>
    <scope>NUCLEOTIDE SEQUENCE [LARGE SCALE GENOMIC DNA]</scope>
    <source>
        <strain evidence="5 6">LVP_AGWG</strain>
    </source>
</reference>
<sequence>MELQQQRKQNSTTTSSSSSGASPGNNAVGSASGGGGPGTNNYDSSHSSSNTEDYTETDDRRRRIMKNRARNHRSMQAHHQQQSSTALSKAPSVLKKPLDGEDRITLVVDNTTFSINPSLFTAHPNTMLGRMFSSGMEFTHPNDRGEYEVADGISHTVFRAILEYYRNGVIRCPPTVSVQELREACDYLLIPFTADTIRCQNLRGLLHELSNEGAREQFEMFLESLILPLMVTSAERGDRECHVVVLSDDDVVDWDEEYPPQMGEEYCQTVSSTPMYRFFKYIENRDVAKQVLKDRGLKKIRLGIEGYPTYKEKVKKRASGRVEVIYNYLQRPFIHMSWEKEEAKSRHVDFQCVKSKSVTNLAEATADPALELDSAGNPLPQRHFDISNEPDVDAIRPIVAAIAIDGEEGAVGGLVNPEDVAGSDEP</sequence>
<dbReference type="Pfam" id="PF16017">
    <property type="entry name" value="BTB_3"/>
    <property type="match status" value="1"/>
</dbReference>
<dbReference type="Proteomes" id="UP000008820">
    <property type="component" value="Chromosome 2"/>
</dbReference>
<dbReference type="GO" id="GO:0005737">
    <property type="term" value="C:cytoplasm"/>
    <property type="evidence" value="ECO:0007669"/>
    <property type="project" value="UniProtKB-SubCell"/>
</dbReference>
<dbReference type="AlphaFoldDB" id="A0A903U241"/>
<dbReference type="CDD" id="cd18318">
    <property type="entry name" value="BTB_POZ_KCTD20-like"/>
    <property type="match status" value="1"/>
</dbReference>
<dbReference type="SMART" id="SM00225">
    <property type="entry name" value="BTB"/>
    <property type="match status" value="1"/>
</dbReference>
<accession>A0A903U241</accession>
<evidence type="ECO:0000256" key="2">
    <source>
        <dbReference type="ARBA" id="ARBA00022490"/>
    </source>
</evidence>
<organism evidence="5 6">
    <name type="scientific">Aedes aegypti</name>
    <name type="common">Yellowfever mosquito</name>
    <name type="synonym">Culex aegypti</name>
    <dbReference type="NCBI Taxonomy" id="7159"/>
    <lineage>
        <taxon>Eukaryota</taxon>
        <taxon>Metazoa</taxon>
        <taxon>Ecdysozoa</taxon>
        <taxon>Arthropoda</taxon>
        <taxon>Hexapoda</taxon>
        <taxon>Insecta</taxon>
        <taxon>Pterygota</taxon>
        <taxon>Neoptera</taxon>
        <taxon>Endopterygota</taxon>
        <taxon>Diptera</taxon>
        <taxon>Nematocera</taxon>
        <taxon>Culicoidea</taxon>
        <taxon>Culicidae</taxon>
        <taxon>Culicinae</taxon>
        <taxon>Aedini</taxon>
        <taxon>Aedes</taxon>
        <taxon>Stegomyia</taxon>
    </lineage>
</organism>
<evidence type="ECO:0000256" key="3">
    <source>
        <dbReference type="SAM" id="MobiDB-lite"/>
    </source>
</evidence>
<name>A0A903U241_AEDAE</name>
<reference evidence="5" key="2">
    <citation type="submission" date="2022-10" db="UniProtKB">
        <authorList>
            <consortium name="EnsemblMetazoa"/>
        </authorList>
    </citation>
    <scope>IDENTIFICATION</scope>
    <source>
        <strain evidence="5">LVP_AGWG</strain>
    </source>
</reference>
<dbReference type="InterPro" id="IPR039886">
    <property type="entry name" value="BTBD10/KCTD20"/>
</dbReference>
<evidence type="ECO:0000259" key="4">
    <source>
        <dbReference type="SMART" id="SM00225"/>
    </source>
</evidence>
<keyword evidence="2" id="KW-0963">Cytoplasm</keyword>
<gene>
    <name evidence="5" type="primary">5565536</name>
</gene>
<evidence type="ECO:0000256" key="1">
    <source>
        <dbReference type="ARBA" id="ARBA00004496"/>
    </source>
</evidence>
<feature type="domain" description="BTB" evidence="4">
    <location>
        <begin position="102"/>
        <end position="205"/>
    </location>
</feature>
<dbReference type="PANTHER" id="PTHR21637">
    <property type="entry name" value="BTB/POZ DOMAIN-CONTAINING PROTEIN 10-RELATED"/>
    <property type="match status" value="1"/>
</dbReference>
<evidence type="ECO:0000313" key="5">
    <source>
        <dbReference type="EnsemblMetazoa" id="AAEL004852-PB"/>
    </source>
</evidence>
<evidence type="ECO:0000313" key="6">
    <source>
        <dbReference type="Proteomes" id="UP000008820"/>
    </source>
</evidence>
<dbReference type="OrthoDB" id="10034757at2759"/>
<feature type="compositionally biased region" description="Polar residues" evidence="3">
    <location>
        <begin position="77"/>
        <end position="87"/>
    </location>
</feature>
<dbReference type="InterPro" id="IPR011333">
    <property type="entry name" value="SKP1/BTB/POZ_sf"/>
</dbReference>